<dbReference type="AlphaFoldDB" id="A0A2H0N4X5"/>
<organism evidence="6 7">
    <name type="scientific">Candidatus Magasanikbacteria bacterium CG11_big_fil_rev_8_21_14_0_20_39_34</name>
    <dbReference type="NCBI Taxonomy" id="1974653"/>
    <lineage>
        <taxon>Bacteria</taxon>
        <taxon>Candidatus Magasanikiibacteriota</taxon>
    </lineage>
</organism>
<protein>
    <submittedName>
        <fullName evidence="6">Cell filamentation protein Fic</fullName>
    </submittedName>
</protein>
<dbReference type="EMBL" id="PCWN01000007">
    <property type="protein sequence ID" value="PIR03947.1"/>
    <property type="molecule type" value="Genomic_DNA"/>
</dbReference>
<dbReference type="SUPFAM" id="SSF140931">
    <property type="entry name" value="Fic-like"/>
    <property type="match status" value="1"/>
</dbReference>
<evidence type="ECO:0000313" key="6">
    <source>
        <dbReference type="EMBL" id="PIR03947.1"/>
    </source>
</evidence>
<evidence type="ECO:0000256" key="1">
    <source>
        <dbReference type="PIRSR" id="PIRSR038925-1"/>
    </source>
</evidence>
<keyword evidence="1" id="KW-0067">ATP-binding</keyword>
<dbReference type="InterPro" id="IPR003812">
    <property type="entry name" value="Fido"/>
</dbReference>
<dbReference type="InterPro" id="IPR026287">
    <property type="entry name" value="SoFic-like"/>
</dbReference>
<feature type="domain" description="Fido" evidence="5">
    <location>
        <begin position="125"/>
        <end position="275"/>
    </location>
</feature>
<feature type="binding site" evidence="3">
    <location>
        <begin position="253"/>
        <end position="254"/>
    </location>
    <ligand>
        <name>ATP</name>
        <dbReference type="ChEBI" id="CHEBI:30616"/>
    </ligand>
</feature>
<dbReference type="InterPro" id="IPR040198">
    <property type="entry name" value="Fido_containing"/>
</dbReference>
<dbReference type="Proteomes" id="UP000229600">
    <property type="component" value="Unassembled WGS sequence"/>
</dbReference>
<gene>
    <name evidence="6" type="ORF">COV59_02070</name>
</gene>
<dbReference type="PIRSF" id="PIRSF038925">
    <property type="entry name" value="AMP-prot_trans"/>
    <property type="match status" value="1"/>
</dbReference>
<name>A0A2H0N4X5_9BACT</name>
<evidence type="ECO:0000256" key="4">
    <source>
        <dbReference type="PIRSR" id="PIRSR640198-4"/>
    </source>
</evidence>
<dbReference type="PANTHER" id="PTHR13504:SF38">
    <property type="entry name" value="FIDO DOMAIN-CONTAINING PROTEIN"/>
    <property type="match status" value="1"/>
</dbReference>
<feature type="binding site" evidence="3">
    <location>
        <begin position="215"/>
        <end position="222"/>
    </location>
    <ligand>
        <name>ATP</name>
        <dbReference type="ChEBI" id="CHEBI:30616"/>
    </ligand>
</feature>
<feature type="binding site" evidence="1">
    <location>
        <begin position="216"/>
        <end position="222"/>
    </location>
    <ligand>
        <name>ATP</name>
        <dbReference type="ChEBI" id="CHEBI:30616"/>
    </ligand>
</feature>
<dbReference type="PROSITE" id="PS51459">
    <property type="entry name" value="FIDO"/>
    <property type="match status" value="1"/>
</dbReference>
<evidence type="ECO:0000259" key="5">
    <source>
        <dbReference type="PROSITE" id="PS51459"/>
    </source>
</evidence>
<dbReference type="Pfam" id="PF13784">
    <property type="entry name" value="Fic_N"/>
    <property type="match status" value="1"/>
</dbReference>
<dbReference type="InterPro" id="IPR025758">
    <property type="entry name" value="Fic/DOC_N"/>
</dbReference>
<dbReference type="Pfam" id="PF02661">
    <property type="entry name" value="Fic"/>
    <property type="match status" value="1"/>
</dbReference>
<feature type="binding site" evidence="1">
    <location>
        <position position="79"/>
    </location>
    <ligand>
        <name>ATP</name>
        <dbReference type="ChEBI" id="CHEBI:30616"/>
    </ligand>
</feature>
<feature type="active site" evidence="2">
    <location>
        <position position="211"/>
    </location>
</feature>
<keyword evidence="1" id="KW-0547">Nucleotide-binding</keyword>
<comment type="caution">
    <text evidence="6">The sequence shown here is derived from an EMBL/GenBank/DDBJ whole genome shotgun (WGS) entry which is preliminary data.</text>
</comment>
<feature type="binding site" evidence="1">
    <location>
        <position position="253"/>
    </location>
    <ligand>
        <name>ATP</name>
        <dbReference type="ChEBI" id="CHEBI:30616"/>
    </ligand>
</feature>
<dbReference type="PANTHER" id="PTHR13504">
    <property type="entry name" value="FIDO DOMAIN-CONTAINING PROTEIN DDB_G0283145"/>
    <property type="match status" value="1"/>
</dbReference>
<feature type="glycosylation site" description="N-linked (GlcNAc...) asparagine" evidence="4">
    <location>
        <position position="114"/>
    </location>
</feature>
<proteinExistence type="predicted"/>
<evidence type="ECO:0000313" key="7">
    <source>
        <dbReference type="Proteomes" id="UP000229600"/>
    </source>
</evidence>
<feature type="binding site" evidence="1">
    <location>
        <position position="211"/>
    </location>
    <ligand>
        <name>ATP</name>
        <dbReference type="ChEBI" id="CHEBI:30616"/>
    </ligand>
</feature>
<dbReference type="GO" id="GO:0005524">
    <property type="term" value="F:ATP binding"/>
    <property type="evidence" value="ECO:0007669"/>
    <property type="project" value="UniProtKB-KW"/>
</dbReference>
<dbReference type="InterPro" id="IPR036597">
    <property type="entry name" value="Fido-like_dom_sf"/>
</dbReference>
<sequence length="379" mass="44259">MSTLNFTSGTYKKQYDYNSFSPSLINKPFSWEDERIDLLLSEAMRYLGELNAYSLLVPDVDFFIKMHVIKEANVSSKIEGTQTELDEALLEREEIDPERRDDWEEVQNYIKAINSSIQELEKLPLSMRLIKDAHKILLSGVRGYSKQPGEIRTSQNWIGGGSLRDAYYIPPHHTELPDLLSDLEKFWHNKQIQIPDLIKVALSHYQFETIHPFLDGNGRIGRLLVTLHLVSNGFLKKPCLYLSDYFEKNRRDYYDALDRPRQKDDIEHWLRFFLNGVLETAKKGTETFEQIIKLRAEYEQIIESGIGIRRQKNARKLLPQLFSDPVVTVSEIEEKLSCSFQTASSLANEFELLGLFTEKTGYSRNRIFILHKYFDLFKQ</sequence>
<reference evidence="6 7" key="1">
    <citation type="submission" date="2017-09" db="EMBL/GenBank/DDBJ databases">
        <title>Depth-based differentiation of microbial function through sediment-hosted aquifers and enrichment of novel symbionts in the deep terrestrial subsurface.</title>
        <authorList>
            <person name="Probst A.J."/>
            <person name="Ladd B."/>
            <person name="Jarett J.K."/>
            <person name="Geller-Mcgrath D.E."/>
            <person name="Sieber C.M."/>
            <person name="Emerson J.B."/>
            <person name="Anantharaman K."/>
            <person name="Thomas B.C."/>
            <person name="Malmstrom R."/>
            <person name="Stieglmeier M."/>
            <person name="Klingl A."/>
            <person name="Woyke T."/>
            <person name="Ryan C.M."/>
            <person name="Banfield J.F."/>
        </authorList>
    </citation>
    <scope>NUCLEOTIDE SEQUENCE [LARGE SCALE GENOMIC DNA]</scope>
    <source>
        <strain evidence="6">CG11_big_fil_rev_8_21_14_0_20_39_34</strain>
    </source>
</reference>
<evidence type="ECO:0000256" key="3">
    <source>
        <dbReference type="PIRSR" id="PIRSR640198-2"/>
    </source>
</evidence>
<evidence type="ECO:0000256" key="2">
    <source>
        <dbReference type="PIRSR" id="PIRSR640198-1"/>
    </source>
</evidence>
<dbReference type="Gene3D" id="1.10.3290.10">
    <property type="entry name" value="Fido-like domain"/>
    <property type="match status" value="1"/>
</dbReference>
<accession>A0A2H0N4X5</accession>